<keyword evidence="2" id="KW-1185">Reference proteome</keyword>
<accession>A0AAV9MGA0</accession>
<dbReference type="EMBL" id="JAWPEI010000001">
    <property type="protein sequence ID" value="KAK4737062.1"/>
    <property type="molecule type" value="Genomic_DNA"/>
</dbReference>
<protein>
    <submittedName>
        <fullName evidence="1">Uncharacterized protein</fullName>
    </submittedName>
</protein>
<comment type="caution">
    <text evidence="1">The sequence shown here is derived from an EMBL/GenBank/DDBJ whole genome shotgun (WGS) entry which is preliminary data.</text>
</comment>
<sequence length="167" mass="19456">MGQLISSSKFVNGKLHWDTNVGSGLERVWGKTSFDLGDNKWGKVERPRGDGVLMLGVLGTNISMICNYLANHIDVWTMKEYGDKQSWIKMKTINYSFLHPIECLLFQSFYMSKRGEFSLMFKIAYMIYNQKDNSIRYLHLHKLNYGVLADFYIQSFVYPLSQNEPRT</sequence>
<dbReference type="AlphaFoldDB" id="A0AAV9MGA0"/>
<reference evidence="1 2" key="1">
    <citation type="submission" date="2023-10" db="EMBL/GenBank/DDBJ databases">
        <title>Genome-Wide Identification Analysis in wild type Solanum Pinnatisectum Reveals Some Genes Defensing Phytophthora Infestans.</title>
        <authorList>
            <person name="Sun C."/>
        </authorList>
    </citation>
    <scope>NUCLEOTIDE SEQUENCE [LARGE SCALE GENOMIC DNA]</scope>
    <source>
        <strain evidence="1">LQN</strain>
        <tissue evidence="1">Leaf</tissue>
    </source>
</reference>
<organism evidence="1 2">
    <name type="scientific">Solanum pinnatisectum</name>
    <name type="common">tansyleaf nightshade</name>
    <dbReference type="NCBI Taxonomy" id="50273"/>
    <lineage>
        <taxon>Eukaryota</taxon>
        <taxon>Viridiplantae</taxon>
        <taxon>Streptophyta</taxon>
        <taxon>Embryophyta</taxon>
        <taxon>Tracheophyta</taxon>
        <taxon>Spermatophyta</taxon>
        <taxon>Magnoliopsida</taxon>
        <taxon>eudicotyledons</taxon>
        <taxon>Gunneridae</taxon>
        <taxon>Pentapetalae</taxon>
        <taxon>asterids</taxon>
        <taxon>lamiids</taxon>
        <taxon>Solanales</taxon>
        <taxon>Solanaceae</taxon>
        <taxon>Solanoideae</taxon>
        <taxon>Solaneae</taxon>
        <taxon>Solanum</taxon>
    </lineage>
</organism>
<gene>
    <name evidence="1" type="ORF">R3W88_000759</name>
</gene>
<evidence type="ECO:0000313" key="1">
    <source>
        <dbReference type="EMBL" id="KAK4737062.1"/>
    </source>
</evidence>
<evidence type="ECO:0000313" key="2">
    <source>
        <dbReference type="Proteomes" id="UP001311915"/>
    </source>
</evidence>
<dbReference type="Proteomes" id="UP001311915">
    <property type="component" value="Unassembled WGS sequence"/>
</dbReference>
<proteinExistence type="predicted"/>
<name>A0AAV9MGA0_9SOLN</name>